<proteinExistence type="predicted"/>
<comment type="caution">
    <text evidence="2">The sequence shown here is derived from an EMBL/GenBank/DDBJ whole genome shotgun (WGS) entry which is preliminary data.</text>
</comment>
<dbReference type="PROSITE" id="PS51819">
    <property type="entry name" value="VOC"/>
    <property type="match status" value="1"/>
</dbReference>
<protein>
    <recommendedName>
        <fullName evidence="1">VOC domain-containing protein</fullName>
    </recommendedName>
</protein>
<organism evidence="2 3">
    <name type="scientific">Eiseniibacteriota bacterium</name>
    <dbReference type="NCBI Taxonomy" id="2212470"/>
    <lineage>
        <taxon>Bacteria</taxon>
        <taxon>Candidatus Eiseniibacteriota</taxon>
    </lineage>
</organism>
<dbReference type="EMBL" id="JABDJR010000426">
    <property type="protein sequence ID" value="NNF07199.1"/>
    <property type="molecule type" value="Genomic_DNA"/>
</dbReference>
<evidence type="ECO:0000313" key="3">
    <source>
        <dbReference type="Proteomes" id="UP000547674"/>
    </source>
</evidence>
<dbReference type="InterPro" id="IPR037523">
    <property type="entry name" value="VOC_core"/>
</dbReference>
<sequence length="143" mass="16870">MPKSPPIRDFRPFIVCDEETFPQCRSFYLDLGFEILWESPNVVEFATGYGAQRFLLTSHIGLDAARIGVFHFWVDDVDAWHEHVKKIDFSKYPKSSFAEPSVAEWGWRILYVWDPFGTLLHIAEPHSEENKKFFREAPWMERS</sequence>
<evidence type="ECO:0000313" key="2">
    <source>
        <dbReference type="EMBL" id="NNF07199.1"/>
    </source>
</evidence>
<dbReference type="InterPro" id="IPR029068">
    <property type="entry name" value="Glyas_Bleomycin-R_OHBP_Dase"/>
</dbReference>
<dbReference type="Proteomes" id="UP000547674">
    <property type="component" value="Unassembled WGS sequence"/>
</dbReference>
<dbReference type="SUPFAM" id="SSF54593">
    <property type="entry name" value="Glyoxalase/Bleomycin resistance protein/Dihydroxybiphenyl dioxygenase"/>
    <property type="match status" value="1"/>
</dbReference>
<reference evidence="2 3" key="1">
    <citation type="submission" date="2020-03" db="EMBL/GenBank/DDBJ databases">
        <title>Metabolic flexibility allows generalist bacteria to become dominant in a frequently disturbed ecosystem.</title>
        <authorList>
            <person name="Chen Y.-J."/>
            <person name="Leung P.M."/>
            <person name="Bay S.K."/>
            <person name="Hugenholtz P."/>
            <person name="Kessler A.J."/>
            <person name="Shelley G."/>
            <person name="Waite D.W."/>
            <person name="Cook P.L."/>
            <person name="Greening C."/>
        </authorList>
    </citation>
    <scope>NUCLEOTIDE SEQUENCE [LARGE SCALE GENOMIC DNA]</scope>
    <source>
        <strain evidence="2">SS_bin_28</strain>
    </source>
</reference>
<accession>A0A7Y2E8J8</accession>
<name>A0A7Y2E8J8_UNCEI</name>
<feature type="domain" description="VOC" evidence="1">
    <location>
        <begin position="10"/>
        <end position="125"/>
    </location>
</feature>
<dbReference type="AlphaFoldDB" id="A0A7Y2E8J8"/>
<dbReference type="Gene3D" id="3.10.180.10">
    <property type="entry name" value="2,3-Dihydroxybiphenyl 1,2-Dioxygenase, domain 1"/>
    <property type="match status" value="1"/>
</dbReference>
<gene>
    <name evidence="2" type="ORF">HKN21_10605</name>
</gene>
<evidence type="ECO:0000259" key="1">
    <source>
        <dbReference type="PROSITE" id="PS51819"/>
    </source>
</evidence>